<dbReference type="Gene3D" id="2.160.10.10">
    <property type="entry name" value="Hexapeptide repeat proteins"/>
    <property type="match status" value="1"/>
</dbReference>
<dbReference type="SUPFAM" id="SSF51161">
    <property type="entry name" value="Trimeric LpxA-like enzymes"/>
    <property type="match status" value="1"/>
</dbReference>
<dbReference type="Gene3D" id="3.90.550.10">
    <property type="entry name" value="Spore Coat Polysaccharide Biosynthesis Protein SpsA, Chain A"/>
    <property type="match status" value="1"/>
</dbReference>
<evidence type="ECO:0000313" key="3">
    <source>
        <dbReference type="EMBL" id="RIE02829.1"/>
    </source>
</evidence>
<dbReference type="InterPro" id="IPR011004">
    <property type="entry name" value="Trimer_LpxA-like_sf"/>
</dbReference>
<evidence type="ECO:0000259" key="2">
    <source>
        <dbReference type="Pfam" id="PF00535"/>
    </source>
</evidence>
<dbReference type="PANTHER" id="PTHR23416">
    <property type="entry name" value="SIALIC ACID SYNTHASE-RELATED"/>
    <property type="match status" value="1"/>
</dbReference>
<dbReference type="OrthoDB" id="2053790at2"/>
<dbReference type="CDD" id="cd04647">
    <property type="entry name" value="LbH_MAT_like"/>
    <property type="match status" value="1"/>
</dbReference>
<dbReference type="Proteomes" id="UP000266340">
    <property type="component" value="Unassembled WGS sequence"/>
</dbReference>
<dbReference type="Pfam" id="PF00535">
    <property type="entry name" value="Glycos_transf_2"/>
    <property type="match status" value="1"/>
</dbReference>
<dbReference type="InterPro" id="IPR001451">
    <property type="entry name" value="Hexapep"/>
</dbReference>
<evidence type="ECO:0000256" key="1">
    <source>
        <dbReference type="SAM" id="MobiDB-lite"/>
    </source>
</evidence>
<feature type="domain" description="Glycosyltransferase 2-like" evidence="2">
    <location>
        <begin position="198"/>
        <end position="312"/>
    </location>
</feature>
<dbReference type="CDD" id="cd00761">
    <property type="entry name" value="Glyco_tranf_GTA_type"/>
    <property type="match status" value="1"/>
</dbReference>
<accession>A0A398CNK4</accession>
<dbReference type="InterPro" id="IPR029044">
    <property type="entry name" value="Nucleotide-diphossugar_trans"/>
</dbReference>
<gene>
    <name evidence="3" type="ORF">D3H35_19550</name>
</gene>
<comment type="caution">
    <text evidence="3">The sequence shown here is derived from an EMBL/GenBank/DDBJ whole genome shotgun (WGS) entry which is preliminary data.</text>
</comment>
<proteinExistence type="predicted"/>
<dbReference type="EMBL" id="QXJM01000039">
    <property type="protein sequence ID" value="RIE02829.1"/>
    <property type="molecule type" value="Genomic_DNA"/>
</dbReference>
<protein>
    <submittedName>
        <fullName evidence="3">Glycosyltransferase</fullName>
    </submittedName>
</protein>
<name>A0A398CNK4_9BACL</name>
<dbReference type="InterPro" id="IPR051159">
    <property type="entry name" value="Hexapeptide_acetyltransf"/>
</dbReference>
<reference evidence="3 4" key="1">
    <citation type="submission" date="2018-09" db="EMBL/GenBank/DDBJ databases">
        <title>Cohnella cavernae sp. nov., isolated from a karst cave.</title>
        <authorList>
            <person name="Zhu H."/>
        </authorList>
    </citation>
    <scope>NUCLEOTIDE SEQUENCE [LARGE SCALE GENOMIC DNA]</scope>
    <source>
        <strain evidence="3 4">K2E09-144</strain>
    </source>
</reference>
<keyword evidence="4" id="KW-1185">Reference proteome</keyword>
<keyword evidence="3" id="KW-0808">Transferase</keyword>
<dbReference type="SUPFAM" id="SSF53448">
    <property type="entry name" value="Nucleotide-diphospho-sugar transferases"/>
    <property type="match status" value="1"/>
</dbReference>
<dbReference type="RefSeq" id="WP_119150862.1">
    <property type="nucleotide sequence ID" value="NZ_JBHSOV010000035.1"/>
</dbReference>
<evidence type="ECO:0000313" key="4">
    <source>
        <dbReference type="Proteomes" id="UP000266340"/>
    </source>
</evidence>
<feature type="compositionally biased region" description="Basic and acidic residues" evidence="1">
    <location>
        <begin position="1"/>
        <end position="11"/>
    </location>
</feature>
<feature type="region of interest" description="Disordered" evidence="1">
    <location>
        <begin position="1"/>
        <end position="20"/>
    </location>
</feature>
<dbReference type="Pfam" id="PF00132">
    <property type="entry name" value="Hexapep"/>
    <property type="match status" value="1"/>
</dbReference>
<sequence>MGRSSQRDRSGASDSEEGTIIVENSEKIAIGSGVYMRPPHSLSVIGTGRGAEAPSIVIRDGCQCNLGLTIEAVNEVVLERHVLTGSNVYLSDAERPYPGSSPWANGHPDVSEGRLSIGEGAYIGTNSAVLGPVRIGRGSVVKPNSVVTKDVPDYCAACGNPAVITEVYVPETGKWEKAGNEEEAFRLLERRRLRPLLTIGIPTYNRAANLDYCLSTIFMQIGDSELVEVFVSDNASTDGTSEVIERYSRSFRNLEHSRNERNIGADRNILHVTNAANGKFIKLQGDDDFFVDGTILPLLNLLHRRGDCGVVHVNVLNGDGRISIGEGADDYLAATGYAATFITSTILRREDWQRVAEPSKFNDSSLNQFYFQYAVLTECNPKFAIMNCGMFTYAGNEPREYNFGEVFVRNYLAVLRSFEGRGLSEERIRADKAKLFYHYLMPWYRRIRTMYDREITAGFEEIFMADFRDEPYFDEALAWIRSIG</sequence>
<organism evidence="3 4">
    <name type="scientific">Cohnella faecalis</name>
    <dbReference type="NCBI Taxonomy" id="2315694"/>
    <lineage>
        <taxon>Bacteria</taxon>
        <taxon>Bacillati</taxon>
        <taxon>Bacillota</taxon>
        <taxon>Bacilli</taxon>
        <taxon>Bacillales</taxon>
        <taxon>Paenibacillaceae</taxon>
        <taxon>Cohnella</taxon>
    </lineage>
</organism>
<dbReference type="AlphaFoldDB" id="A0A398CNK4"/>
<dbReference type="GO" id="GO:0016740">
    <property type="term" value="F:transferase activity"/>
    <property type="evidence" value="ECO:0007669"/>
    <property type="project" value="UniProtKB-KW"/>
</dbReference>
<dbReference type="InterPro" id="IPR001173">
    <property type="entry name" value="Glyco_trans_2-like"/>
</dbReference>